<evidence type="ECO:0000256" key="6">
    <source>
        <dbReference type="ARBA" id="ARBA00036820"/>
    </source>
</evidence>
<evidence type="ECO:0000256" key="8">
    <source>
        <dbReference type="ARBA" id="ARBA00038873"/>
    </source>
</evidence>
<keyword evidence="4" id="KW-0808">Transferase</keyword>
<dbReference type="STRING" id="13249.T1IGP1"/>
<evidence type="ECO:0000256" key="9">
    <source>
        <dbReference type="ARBA" id="ARBA00040505"/>
    </source>
</evidence>
<evidence type="ECO:0000313" key="11">
    <source>
        <dbReference type="EnsemblMetazoa" id="RPRC015460-PA"/>
    </source>
</evidence>
<keyword evidence="3" id="KW-0963">Cytoplasm</keyword>
<dbReference type="PANTHER" id="PTHR21064">
    <property type="entry name" value="AMINOGLYCOSIDE PHOSPHOTRANSFERASE DOMAIN-CONTAINING PROTEIN-RELATED"/>
    <property type="match status" value="1"/>
</dbReference>
<evidence type="ECO:0000256" key="4">
    <source>
        <dbReference type="ARBA" id="ARBA00022679"/>
    </source>
</evidence>
<dbReference type="eggNOG" id="ENOG502QT7T">
    <property type="taxonomic scope" value="Eukaryota"/>
</dbReference>
<dbReference type="AlphaFoldDB" id="T1IGP1"/>
<dbReference type="Gene3D" id="3.30.200.20">
    <property type="entry name" value="Phosphorylase Kinase, domain 1"/>
    <property type="match status" value="1"/>
</dbReference>
<evidence type="ECO:0000259" key="10">
    <source>
        <dbReference type="Pfam" id="PF01636"/>
    </source>
</evidence>
<evidence type="ECO:0000256" key="5">
    <source>
        <dbReference type="ARBA" id="ARBA00022777"/>
    </source>
</evidence>
<dbReference type="FunCoup" id="T1IGP1">
    <property type="interactions" value="121"/>
</dbReference>
<dbReference type="InterPro" id="IPR011009">
    <property type="entry name" value="Kinase-like_dom_sf"/>
</dbReference>
<protein>
    <recommendedName>
        <fullName evidence="9">Hydroxylysine kinase</fullName>
        <ecNumber evidence="8">2.7.1.81</ecNumber>
    </recommendedName>
</protein>
<evidence type="ECO:0000256" key="1">
    <source>
        <dbReference type="ARBA" id="ARBA00004496"/>
    </source>
</evidence>
<dbReference type="VEuPathDB" id="VectorBase:RPRC015460"/>
<dbReference type="EC" id="2.7.1.81" evidence="8"/>
<evidence type="ECO:0000256" key="2">
    <source>
        <dbReference type="ARBA" id="ARBA00006219"/>
    </source>
</evidence>
<dbReference type="GO" id="GO:0047992">
    <property type="term" value="F:hydroxylysine kinase activity"/>
    <property type="evidence" value="ECO:0007669"/>
    <property type="project" value="UniProtKB-EC"/>
</dbReference>
<dbReference type="InterPro" id="IPR050249">
    <property type="entry name" value="Pseudomonas-type_ThrB"/>
</dbReference>
<dbReference type="EnsemblMetazoa" id="RPRC015460-RA">
    <property type="protein sequence ID" value="RPRC015460-PA"/>
    <property type="gene ID" value="RPRC015460"/>
</dbReference>
<dbReference type="FunFam" id="3.30.200.20:FF:000549">
    <property type="entry name" value="hydroxylysine kinase"/>
    <property type="match status" value="1"/>
</dbReference>
<organism evidence="11 12">
    <name type="scientific">Rhodnius prolixus</name>
    <name type="common">Triatomid bug</name>
    <dbReference type="NCBI Taxonomy" id="13249"/>
    <lineage>
        <taxon>Eukaryota</taxon>
        <taxon>Metazoa</taxon>
        <taxon>Ecdysozoa</taxon>
        <taxon>Arthropoda</taxon>
        <taxon>Hexapoda</taxon>
        <taxon>Insecta</taxon>
        <taxon>Pterygota</taxon>
        <taxon>Neoptera</taxon>
        <taxon>Paraneoptera</taxon>
        <taxon>Hemiptera</taxon>
        <taxon>Heteroptera</taxon>
        <taxon>Panheteroptera</taxon>
        <taxon>Cimicomorpha</taxon>
        <taxon>Reduviidae</taxon>
        <taxon>Triatominae</taxon>
        <taxon>Rhodnius</taxon>
    </lineage>
</organism>
<dbReference type="InterPro" id="IPR002575">
    <property type="entry name" value="Aminoglycoside_PTrfase"/>
</dbReference>
<dbReference type="FunFam" id="3.90.1200.10:FF:000007">
    <property type="entry name" value="hydroxylysine kinase isoform X1"/>
    <property type="match status" value="1"/>
</dbReference>
<dbReference type="EMBL" id="ACPB03021114">
    <property type="status" value="NOT_ANNOTATED_CDS"/>
    <property type="molecule type" value="Genomic_DNA"/>
</dbReference>
<keyword evidence="5" id="KW-0418">Kinase</keyword>
<comment type="subcellular location">
    <subcellularLocation>
        <location evidence="1">Cytoplasm</location>
    </subcellularLocation>
</comment>
<dbReference type="Pfam" id="PF01636">
    <property type="entry name" value="APH"/>
    <property type="match status" value="1"/>
</dbReference>
<sequence length="351" mass="40720">LNSSSDNKRPELSKDEAIKLAEAKYGIKVTSIEELNGYDDRNFKLEADRKLCDNKNIKDVWPHGYVLKVINAEDSKNLILIEAGNCLMLHLHKHSFNVPVPILNKDGNLYSLEELASSPRVFHAIKMLRFEPGFLLNDSKPSAELYENVGIYMADIDSALESFEHEAYRSYNSLWALENVTKIRRYYYAVRDQQLLQLVEQYVAQFEQQVLPLIPVLERGIIHGDFNEQNLLITEEGTQIKALLDFGDAHYSPYLFELAICICYMLIHSKDISYGQHIINGYRKRRKLTADEERLIKICVCARLCQSLVLGLHSHKIYKNKYVLSTQQVGWELLRKLDEVDELQLRKLWQL</sequence>
<proteinExistence type="inferred from homology"/>
<dbReference type="Proteomes" id="UP000015103">
    <property type="component" value="Unassembled WGS sequence"/>
</dbReference>
<dbReference type="PANTHER" id="PTHR21064:SF1">
    <property type="entry name" value="HYDROXYLYSINE KINASE"/>
    <property type="match status" value="1"/>
</dbReference>
<evidence type="ECO:0000256" key="3">
    <source>
        <dbReference type="ARBA" id="ARBA00022490"/>
    </source>
</evidence>
<dbReference type="InParanoid" id="T1IGP1"/>
<reference evidence="11" key="1">
    <citation type="submission" date="2015-05" db="UniProtKB">
        <authorList>
            <consortium name="EnsemblMetazoa"/>
        </authorList>
    </citation>
    <scope>IDENTIFICATION</scope>
</reference>
<dbReference type="OMA" id="FYDTFDC"/>
<feature type="domain" description="Aminoglycoside phosphotransferase" evidence="10">
    <location>
        <begin position="54"/>
        <end position="283"/>
    </location>
</feature>
<comment type="similarity">
    <text evidence="2">Belongs to the aminoglycoside phosphotransferase family.</text>
</comment>
<name>T1IGP1_RHOPR</name>
<accession>T1IGP1</accession>
<evidence type="ECO:0000313" key="12">
    <source>
        <dbReference type="Proteomes" id="UP000015103"/>
    </source>
</evidence>
<comment type="catalytic activity">
    <reaction evidence="6">
        <text>(5R)-5-hydroxy-L-lysine + GTP = (5R)-5-phosphooxy-L-lysine + GDP + H(+)</text>
        <dbReference type="Rhea" id="RHEA:19049"/>
        <dbReference type="ChEBI" id="CHEBI:15378"/>
        <dbReference type="ChEBI" id="CHEBI:37565"/>
        <dbReference type="ChEBI" id="CHEBI:57882"/>
        <dbReference type="ChEBI" id="CHEBI:58189"/>
        <dbReference type="ChEBI" id="CHEBI:58357"/>
        <dbReference type="EC" id="2.7.1.81"/>
    </reaction>
</comment>
<dbReference type="GO" id="GO:0005737">
    <property type="term" value="C:cytoplasm"/>
    <property type="evidence" value="ECO:0007669"/>
    <property type="project" value="UniProtKB-SubCell"/>
</dbReference>
<keyword evidence="12" id="KW-1185">Reference proteome</keyword>
<dbReference type="Gene3D" id="3.90.1200.10">
    <property type="match status" value="1"/>
</dbReference>
<comment type="function">
    <text evidence="7">Catalyzes the GTP-dependent phosphorylation of 5-hydroxy-L-lysine.</text>
</comment>
<dbReference type="SUPFAM" id="SSF56112">
    <property type="entry name" value="Protein kinase-like (PK-like)"/>
    <property type="match status" value="1"/>
</dbReference>
<dbReference type="HOGENOM" id="CLU_042971_1_0_1"/>
<evidence type="ECO:0000256" key="7">
    <source>
        <dbReference type="ARBA" id="ARBA00037368"/>
    </source>
</evidence>